<feature type="domain" description="MacB-like periplasmic core" evidence="8">
    <location>
        <begin position="20"/>
        <end position="229"/>
    </location>
</feature>
<dbReference type="OrthoDB" id="905059at2"/>
<feature type="transmembrane region" description="Helical" evidence="6">
    <location>
        <begin position="758"/>
        <end position="778"/>
    </location>
</feature>
<evidence type="ECO:0000259" key="7">
    <source>
        <dbReference type="Pfam" id="PF02687"/>
    </source>
</evidence>
<feature type="transmembrane region" description="Helical" evidence="6">
    <location>
        <begin position="417"/>
        <end position="436"/>
    </location>
</feature>
<keyword evidence="5 6" id="KW-0472">Membrane</keyword>
<dbReference type="EMBL" id="QWET01000003">
    <property type="protein sequence ID" value="RIH66374.1"/>
    <property type="molecule type" value="Genomic_DNA"/>
</dbReference>
<dbReference type="InterPro" id="IPR003838">
    <property type="entry name" value="ABC3_permease_C"/>
</dbReference>
<dbReference type="InterPro" id="IPR025857">
    <property type="entry name" value="MacB_PCD"/>
</dbReference>
<evidence type="ECO:0000259" key="8">
    <source>
        <dbReference type="Pfam" id="PF12704"/>
    </source>
</evidence>
<protein>
    <submittedName>
        <fullName evidence="9">ABC transporter permease</fullName>
    </submittedName>
</protein>
<dbReference type="InterPro" id="IPR050250">
    <property type="entry name" value="Macrolide_Exporter_MacB"/>
</dbReference>
<feature type="transmembrane region" description="Helical" evidence="6">
    <location>
        <begin position="21"/>
        <end position="38"/>
    </location>
</feature>
<dbReference type="Pfam" id="PF12704">
    <property type="entry name" value="MacB_PCD"/>
    <property type="match status" value="1"/>
</dbReference>
<name>A0A399D3B4_9BACT</name>
<proteinExistence type="predicted"/>
<sequence>MILRFVIRNLKKHPFLNFIKVLGLGLGLTGIVFISLFLKNELTYDTWHKKADRIYRFSITNPSFLNDGHFARFYDSGQIPQMAEYFSEIENYTRLAPVREGVMLYNERYYDVNQAFVCDSTFFDVFDAELEVGNRETILDDPAIMVVSESFAEKVFGNSNPVGQIMSLPPGQFYGEKSDFTIKGVMKDFPQISHFHPDFIVTPVQQEIQGWAWSYLLLSENAQPENIAKQYPRFLADNSEQTIEEIQTKAWLQKLTDIHLHSDKLREIEPNGSLTNIYVLSIAALILLLISMSNYASLNLGMAGFSGKFMAVNRVLGSSKNTNLQYFLTESLIVVVLSIFLFAIISIPVQSIIKSSFNMNLLRGNLLLVVVAVSVFSLLGIFSGIQPVIRQKLNGLNAGAGKYEALKLNSVSVNKGIIIFQYTFTIVLIAAVLVISRQTNYALNNSMGVREDNVICFELVHANIQQKFDVFKSELLKYPTVQSVSAMLEPPGGEANDMFPFQLEGYQQGELSEERLGVFPCDYSFAELFNLQFLSGINFSEKNEDNEGSGEYIINEAALHQLNYTDPDSIVGKQFQLISPVQGIELPKGKVIGVVKDFHLSSIKKKVRPLVLFKRKNLWMINFVVAYKEGMRHEAIDDIQTVWNELFPAYPFRHEHVSTMYRQLYKTEILQARLLTIFTLFSVFICSMGLLGLSLLISQQRTKEIGIRKVNGARITEILAMLNRDFMKWVIVSFAMATPVAWYAMHRWLENFAYKTTLSWWIFALAGLLALGIALLTVSWQSWRAATRNPVEALRYE</sequence>
<dbReference type="PANTHER" id="PTHR30572:SF18">
    <property type="entry name" value="ABC-TYPE MACROLIDE FAMILY EXPORT SYSTEM PERMEASE COMPONENT 2"/>
    <property type="match status" value="1"/>
</dbReference>
<evidence type="ECO:0000256" key="6">
    <source>
        <dbReference type="SAM" id="Phobius"/>
    </source>
</evidence>
<reference evidence="9 10" key="1">
    <citation type="journal article" date="2015" name="Int. J. Syst. Evol. Microbiol.">
        <title>Mariniphaga sediminis sp. nov., isolated from coastal sediment.</title>
        <authorList>
            <person name="Wang F.Q."/>
            <person name="Shen Q.Y."/>
            <person name="Chen G.J."/>
            <person name="Du Z.J."/>
        </authorList>
    </citation>
    <scope>NUCLEOTIDE SEQUENCE [LARGE SCALE GENOMIC DNA]</scope>
    <source>
        <strain evidence="9 10">SY21</strain>
    </source>
</reference>
<evidence type="ECO:0000313" key="10">
    <source>
        <dbReference type="Proteomes" id="UP000266441"/>
    </source>
</evidence>
<feature type="transmembrane region" description="Helical" evidence="6">
    <location>
        <begin position="277"/>
        <end position="305"/>
    </location>
</feature>
<dbReference type="PANTHER" id="PTHR30572">
    <property type="entry name" value="MEMBRANE COMPONENT OF TRANSPORTER-RELATED"/>
    <property type="match status" value="1"/>
</dbReference>
<feature type="transmembrane region" description="Helical" evidence="6">
    <location>
        <begin position="326"/>
        <end position="353"/>
    </location>
</feature>
<evidence type="ECO:0000256" key="3">
    <source>
        <dbReference type="ARBA" id="ARBA00022692"/>
    </source>
</evidence>
<feature type="transmembrane region" description="Helical" evidence="6">
    <location>
        <begin position="674"/>
        <end position="698"/>
    </location>
</feature>
<keyword evidence="3 6" id="KW-0812">Transmembrane</keyword>
<keyword evidence="10" id="KW-1185">Reference proteome</keyword>
<evidence type="ECO:0000256" key="2">
    <source>
        <dbReference type="ARBA" id="ARBA00022475"/>
    </source>
</evidence>
<evidence type="ECO:0000256" key="4">
    <source>
        <dbReference type="ARBA" id="ARBA00022989"/>
    </source>
</evidence>
<dbReference type="Proteomes" id="UP000266441">
    <property type="component" value="Unassembled WGS sequence"/>
</dbReference>
<feature type="domain" description="ABC3 transporter permease C-terminal" evidence="7">
    <location>
        <begin position="677"/>
        <end position="790"/>
    </location>
</feature>
<evidence type="ECO:0000256" key="5">
    <source>
        <dbReference type="ARBA" id="ARBA00023136"/>
    </source>
</evidence>
<keyword evidence="2" id="KW-1003">Cell membrane</keyword>
<dbReference type="GO" id="GO:0022857">
    <property type="term" value="F:transmembrane transporter activity"/>
    <property type="evidence" value="ECO:0007669"/>
    <property type="project" value="TreeGrafter"/>
</dbReference>
<organism evidence="9 10">
    <name type="scientific">Mariniphaga sediminis</name>
    <dbReference type="NCBI Taxonomy" id="1628158"/>
    <lineage>
        <taxon>Bacteria</taxon>
        <taxon>Pseudomonadati</taxon>
        <taxon>Bacteroidota</taxon>
        <taxon>Bacteroidia</taxon>
        <taxon>Marinilabiliales</taxon>
        <taxon>Prolixibacteraceae</taxon>
        <taxon>Mariniphaga</taxon>
    </lineage>
</organism>
<feature type="transmembrane region" description="Helical" evidence="6">
    <location>
        <begin position="365"/>
        <end position="385"/>
    </location>
</feature>
<evidence type="ECO:0000313" key="9">
    <source>
        <dbReference type="EMBL" id="RIH66374.1"/>
    </source>
</evidence>
<accession>A0A399D3B4</accession>
<evidence type="ECO:0000256" key="1">
    <source>
        <dbReference type="ARBA" id="ARBA00004651"/>
    </source>
</evidence>
<comment type="subcellular location">
    <subcellularLocation>
        <location evidence="1">Cell membrane</location>
        <topology evidence="1">Multi-pass membrane protein</topology>
    </subcellularLocation>
</comment>
<dbReference type="GO" id="GO:0005886">
    <property type="term" value="C:plasma membrane"/>
    <property type="evidence" value="ECO:0007669"/>
    <property type="project" value="UniProtKB-SubCell"/>
</dbReference>
<comment type="caution">
    <text evidence="9">The sequence shown here is derived from an EMBL/GenBank/DDBJ whole genome shotgun (WGS) entry which is preliminary data.</text>
</comment>
<dbReference type="RefSeq" id="WP_119348961.1">
    <property type="nucleotide sequence ID" value="NZ_QWET01000003.1"/>
</dbReference>
<gene>
    <name evidence="9" type="ORF">D1164_05570</name>
</gene>
<dbReference type="Pfam" id="PF02687">
    <property type="entry name" value="FtsX"/>
    <property type="match status" value="1"/>
</dbReference>
<feature type="transmembrane region" description="Helical" evidence="6">
    <location>
        <begin position="726"/>
        <end position="746"/>
    </location>
</feature>
<dbReference type="AlphaFoldDB" id="A0A399D3B4"/>
<keyword evidence="4 6" id="KW-1133">Transmembrane helix</keyword>